<feature type="transmembrane region" description="Helical" evidence="1">
    <location>
        <begin position="245"/>
        <end position="267"/>
    </location>
</feature>
<evidence type="ECO:0000313" key="3">
    <source>
        <dbReference type="Proteomes" id="UP000681075"/>
    </source>
</evidence>
<feature type="transmembrane region" description="Helical" evidence="1">
    <location>
        <begin position="347"/>
        <end position="380"/>
    </location>
</feature>
<feature type="transmembrane region" description="Helical" evidence="1">
    <location>
        <begin position="316"/>
        <end position="335"/>
    </location>
</feature>
<gene>
    <name evidence="2" type="ORF">TMPK1_18770</name>
</gene>
<proteinExistence type="predicted"/>
<evidence type="ECO:0000313" key="2">
    <source>
        <dbReference type="EMBL" id="GIL39640.1"/>
    </source>
</evidence>
<accession>A0A8S8XEY6</accession>
<feature type="transmembrane region" description="Helical" evidence="1">
    <location>
        <begin position="437"/>
        <end position="455"/>
    </location>
</feature>
<name>A0A8S8XEY6_9PROT</name>
<keyword evidence="1" id="KW-1133">Transmembrane helix</keyword>
<feature type="transmembrane region" description="Helical" evidence="1">
    <location>
        <begin position="207"/>
        <end position="225"/>
    </location>
</feature>
<organism evidence="2 3">
    <name type="scientific">Roseiterribacter gracilis</name>
    <dbReference type="NCBI Taxonomy" id="2812848"/>
    <lineage>
        <taxon>Bacteria</taxon>
        <taxon>Pseudomonadati</taxon>
        <taxon>Pseudomonadota</taxon>
        <taxon>Alphaproteobacteria</taxon>
        <taxon>Rhodospirillales</taxon>
        <taxon>Roseiterribacteraceae</taxon>
        <taxon>Roseiterribacter</taxon>
    </lineage>
</organism>
<dbReference type="EMBL" id="BOPV01000001">
    <property type="protein sequence ID" value="GIL39640.1"/>
    <property type="molecule type" value="Genomic_DNA"/>
</dbReference>
<feature type="transmembrane region" description="Helical" evidence="1">
    <location>
        <begin position="75"/>
        <end position="96"/>
    </location>
</feature>
<protein>
    <submittedName>
        <fullName evidence="2">Uncharacterized protein</fullName>
    </submittedName>
</protein>
<dbReference type="AlphaFoldDB" id="A0A8S8XEY6"/>
<sequence>MRYLSGLAVIAIWVAFLAGEIFGARELAAPLGAAGLAVFFLREARLFTRFAWFNVAGAAIAAAAVLAFTDHAGSLLLQAARAATLLGALLTSMSLLREAARRSPMVQAAGRALVQQPPGRRYVALTFGGHLFGILFSYGSMTLLGTMVQAGNTLASNGGDVDLMKRREKRMMMALLRGFQGQMLWAPTGVSIALILATMPELTWPEIAMFGVPATIVFLLMGWAYDRATMPKKRPAVMVEEGVHLSAVLPMAGLVAAIILLSIGLEYLFGGRLIAWIIAVAPIFGIVWIGLQTPNELFRRLGLFFGDEIPAQRQELVVLTVASFVGVLIAALLPAEQLRGALLAGAIPVWLAVLATTWAVVLAGQAGFSPIISVTVIAALLPNPSRYGFSPVALAQAISCGWALTVGSSRSIAATLIIARLVGVPAPVIGRVWNRDFTLIGLAVASVYVVVLQLLTAP</sequence>
<feature type="transmembrane region" description="Helical" evidence="1">
    <location>
        <begin position="51"/>
        <end position="69"/>
    </location>
</feature>
<keyword evidence="1" id="KW-0472">Membrane</keyword>
<evidence type="ECO:0000256" key="1">
    <source>
        <dbReference type="SAM" id="Phobius"/>
    </source>
</evidence>
<keyword evidence="3" id="KW-1185">Reference proteome</keyword>
<reference evidence="2" key="1">
    <citation type="submission" date="2021-02" db="EMBL/GenBank/DDBJ databases">
        <title>Genome sequence of Rhodospirillales sp. strain TMPK1 isolated from soil.</title>
        <authorList>
            <person name="Nakai R."/>
            <person name="Kusada H."/>
            <person name="Tamaki H."/>
        </authorList>
    </citation>
    <scope>NUCLEOTIDE SEQUENCE</scope>
    <source>
        <strain evidence="2">TMPK1</strain>
    </source>
</reference>
<keyword evidence="1" id="KW-0812">Transmembrane</keyword>
<feature type="transmembrane region" description="Helical" evidence="1">
    <location>
        <begin position="174"/>
        <end position="195"/>
    </location>
</feature>
<dbReference type="Proteomes" id="UP000681075">
    <property type="component" value="Unassembled WGS sequence"/>
</dbReference>
<dbReference type="RefSeq" id="WP_420242742.1">
    <property type="nucleotide sequence ID" value="NZ_BOPV01000001.1"/>
</dbReference>
<comment type="caution">
    <text evidence="2">The sequence shown here is derived from an EMBL/GenBank/DDBJ whole genome shotgun (WGS) entry which is preliminary data.</text>
</comment>
<feature type="transmembrane region" description="Helical" evidence="1">
    <location>
        <begin position="273"/>
        <end position="291"/>
    </location>
</feature>
<feature type="transmembrane region" description="Helical" evidence="1">
    <location>
        <begin position="411"/>
        <end position="430"/>
    </location>
</feature>